<reference evidence="1" key="1">
    <citation type="submission" date="2020-06" db="EMBL/GenBank/DDBJ databases">
        <authorList>
            <person name="Li T."/>
            <person name="Hu X."/>
            <person name="Zhang T."/>
            <person name="Song X."/>
            <person name="Zhang H."/>
            <person name="Dai N."/>
            <person name="Sheng W."/>
            <person name="Hou X."/>
            <person name="Wei L."/>
        </authorList>
    </citation>
    <scope>NUCLEOTIDE SEQUENCE</scope>
    <source>
        <strain evidence="1">G01</strain>
        <tissue evidence="1">Leaf</tissue>
    </source>
</reference>
<dbReference type="PANTHER" id="PTHR10775:SF188">
    <property type="entry name" value="TRANSPOSASE-ASSOCIATED DOMAIN-CONTAINING PROTEIN"/>
    <property type="match status" value="1"/>
</dbReference>
<name>A0AAW2J7G5_9LAMI</name>
<proteinExistence type="predicted"/>
<reference evidence="1" key="2">
    <citation type="journal article" date="2024" name="Plant">
        <title>Genomic evolution and insights into agronomic trait innovations of Sesamum species.</title>
        <authorList>
            <person name="Miao H."/>
            <person name="Wang L."/>
            <person name="Qu L."/>
            <person name="Liu H."/>
            <person name="Sun Y."/>
            <person name="Le M."/>
            <person name="Wang Q."/>
            <person name="Wei S."/>
            <person name="Zheng Y."/>
            <person name="Lin W."/>
            <person name="Duan Y."/>
            <person name="Cao H."/>
            <person name="Xiong S."/>
            <person name="Wang X."/>
            <person name="Wei L."/>
            <person name="Li C."/>
            <person name="Ma Q."/>
            <person name="Ju M."/>
            <person name="Zhao R."/>
            <person name="Li G."/>
            <person name="Mu C."/>
            <person name="Tian Q."/>
            <person name="Mei H."/>
            <person name="Zhang T."/>
            <person name="Gao T."/>
            <person name="Zhang H."/>
        </authorList>
    </citation>
    <scope>NUCLEOTIDE SEQUENCE</scope>
    <source>
        <strain evidence="1">G01</strain>
    </source>
</reference>
<comment type="caution">
    <text evidence="1">The sequence shown here is derived from an EMBL/GenBank/DDBJ whole genome shotgun (WGS) entry which is preliminary data.</text>
</comment>
<evidence type="ECO:0000313" key="1">
    <source>
        <dbReference type="EMBL" id="KAL0290495.1"/>
    </source>
</evidence>
<gene>
    <name evidence="1" type="ORF">Sangu_2571300</name>
</gene>
<dbReference type="EMBL" id="JACGWK010001349">
    <property type="protein sequence ID" value="KAL0290495.1"/>
    <property type="molecule type" value="Genomic_DNA"/>
</dbReference>
<protein>
    <submittedName>
        <fullName evidence="1">Uncharacterized protein</fullName>
    </submittedName>
</protein>
<accession>A0AAW2J7G5</accession>
<dbReference type="AlphaFoldDB" id="A0AAW2J7G5"/>
<dbReference type="InterPro" id="IPR004242">
    <property type="entry name" value="Transposase_21"/>
</dbReference>
<sequence>MIRDLGLPVEKIHACRNGCMLYWKDDIDMEYCKFCGDPRYLPLTPRLQRLYASPATAEHMTWHASHVTEEDSIVHPSDAEAWRHFDRTHPNFALEPRNIRLGLCIDGFAPHGQYGRTYSCWPVAHVEASIVEAYIVEEIGWFTSHYFEPHVTCKRRQPSRNDDLTREHERISRDIFNHPGPSKWCFEEKICNRTRKTYDGDQSLGRRPLAANHQLALAPAPPPALIPVTAKPRAAACRC</sequence>
<dbReference type="PANTHER" id="PTHR10775">
    <property type="entry name" value="OS08G0208400 PROTEIN"/>
    <property type="match status" value="1"/>
</dbReference>
<dbReference type="Pfam" id="PF02992">
    <property type="entry name" value="Transposase_21"/>
    <property type="match status" value="1"/>
</dbReference>
<organism evidence="1">
    <name type="scientific">Sesamum angustifolium</name>
    <dbReference type="NCBI Taxonomy" id="2727405"/>
    <lineage>
        <taxon>Eukaryota</taxon>
        <taxon>Viridiplantae</taxon>
        <taxon>Streptophyta</taxon>
        <taxon>Embryophyta</taxon>
        <taxon>Tracheophyta</taxon>
        <taxon>Spermatophyta</taxon>
        <taxon>Magnoliopsida</taxon>
        <taxon>eudicotyledons</taxon>
        <taxon>Gunneridae</taxon>
        <taxon>Pentapetalae</taxon>
        <taxon>asterids</taxon>
        <taxon>lamiids</taxon>
        <taxon>Lamiales</taxon>
        <taxon>Pedaliaceae</taxon>
        <taxon>Sesamum</taxon>
    </lineage>
</organism>